<dbReference type="EMBL" id="LR586016">
    <property type="protein sequence ID" value="VIP00912.1"/>
    <property type="molecule type" value="Genomic_DNA"/>
</dbReference>
<dbReference type="InParanoid" id="A0A6C2YIV8"/>
<dbReference type="EMBL" id="LR593887">
    <property type="protein sequence ID" value="VTR97242.1"/>
    <property type="molecule type" value="Genomic_DNA"/>
</dbReference>
<feature type="chain" id="PRO_5036383848" evidence="1">
    <location>
        <begin position="25"/>
        <end position="128"/>
    </location>
</feature>
<reference evidence="2" key="1">
    <citation type="submission" date="2019-04" db="EMBL/GenBank/DDBJ databases">
        <authorList>
            <consortium name="Science for Life Laboratories"/>
        </authorList>
    </citation>
    <scope>NUCLEOTIDE SEQUENCE</scope>
    <source>
        <strain evidence="2">MBLW1</strain>
    </source>
</reference>
<name>A0A6C2YIV8_9BACT</name>
<dbReference type="KEGG" id="tim:GMBLW1_30480"/>
<keyword evidence="1" id="KW-0732">Signal</keyword>
<organism evidence="2">
    <name type="scientific">Tuwongella immobilis</name>
    <dbReference type="NCBI Taxonomy" id="692036"/>
    <lineage>
        <taxon>Bacteria</taxon>
        <taxon>Pseudomonadati</taxon>
        <taxon>Planctomycetota</taxon>
        <taxon>Planctomycetia</taxon>
        <taxon>Gemmatales</taxon>
        <taxon>Gemmataceae</taxon>
        <taxon>Tuwongella</taxon>
    </lineage>
</organism>
<protein>
    <submittedName>
        <fullName evidence="2">Uncharacterized protein</fullName>
    </submittedName>
</protein>
<sequence length="128" mass="14393">MKRMFLFAGLTLALLCGMQSTSRAENPGYAPFGTLGGMALNHRFINLGIPFIMPSHQGHDKLYDWTPYIMGQYGYSPYQPYVASAFYTPGSYTWAYPVYPTWHGGYPASRKVAAKLYYPDGTPVPFQE</sequence>
<evidence type="ECO:0000313" key="2">
    <source>
        <dbReference type="EMBL" id="VIP00912.1"/>
    </source>
</evidence>
<gene>
    <name evidence="2" type="ORF">GMBLW1_30480</name>
</gene>
<keyword evidence="3" id="KW-1185">Reference proteome</keyword>
<dbReference type="Proteomes" id="UP000464378">
    <property type="component" value="Chromosome"/>
</dbReference>
<evidence type="ECO:0000313" key="3">
    <source>
        <dbReference type="Proteomes" id="UP000464378"/>
    </source>
</evidence>
<evidence type="ECO:0000256" key="1">
    <source>
        <dbReference type="SAM" id="SignalP"/>
    </source>
</evidence>
<feature type="signal peptide" evidence="1">
    <location>
        <begin position="1"/>
        <end position="24"/>
    </location>
</feature>
<dbReference type="RefSeq" id="WP_162656075.1">
    <property type="nucleotide sequence ID" value="NZ_LR593887.1"/>
</dbReference>
<proteinExistence type="predicted"/>
<dbReference type="AlphaFoldDB" id="A0A6C2YIV8"/>
<accession>A0A6C2YIV8</accession>